<dbReference type="FunFam" id="3.40.50.2000:FF:000019">
    <property type="entry name" value="Glycosyltransferase"/>
    <property type="match status" value="1"/>
</dbReference>
<dbReference type="AlphaFoldDB" id="A0ABD3TFP1"/>
<evidence type="ECO:0000256" key="8">
    <source>
        <dbReference type="RuleBase" id="RU362057"/>
    </source>
</evidence>
<dbReference type="InterPro" id="IPR002213">
    <property type="entry name" value="UDP_glucos_trans"/>
</dbReference>
<comment type="similarity">
    <text evidence="2 7">Belongs to the UDP-glycosyltransferase family.</text>
</comment>
<evidence type="ECO:0000313" key="10">
    <source>
        <dbReference type="Proteomes" id="UP001634393"/>
    </source>
</evidence>
<keyword evidence="4" id="KW-0732">Signal</keyword>
<dbReference type="InterPro" id="IPR035595">
    <property type="entry name" value="UDP_glycos_trans_CS"/>
</dbReference>
<dbReference type="Gene3D" id="3.40.50.2000">
    <property type="entry name" value="Glycogen Phosphorylase B"/>
    <property type="match status" value="2"/>
</dbReference>
<dbReference type="CDD" id="cd03784">
    <property type="entry name" value="GT1_Gtf-like"/>
    <property type="match status" value="1"/>
</dbReference>
<dbReference type="PANTHER" id="PTHR11926:SF1534">
    <property type="entry name" value="GLYCOSYLTRANSFERASE"/>
    <property type="match status" value="1"/>
</dbReference>
<organism evidence="9 10">
    <name type="scientific">Penstemon smallii</name>
    <dbReference type="NCBI Taxonomy" id="265156"/>
    <lineage>
        <taxon>Eukaryota</taxon>
        <taxon>Viridiplantae</taxon>
        <taxon>Streptophyta</taxon>
        <taxon>Embryophyta</taxon>
        <taxon>Tracheophyta</taxon>
        <taxon>Spermatophyta</taxon>
        <taxon>Magnoliopsida</taxon>
        <taxon>eudicotyledons</taxon>
        <taxon>Gunneridae</taxon>
        <taxon>Pentapetalae</taxon>
        <taxon>asterids</taxon>
        <taxon>lamiids</taxon>
        <taxon>Lamiales</taxon>
        <taxon>Plantaginaceae</taxon>
        <taxon>Cheloneae</taxon>
        <taxon>Penstemon</taxon>
    </lineage>
</organism>
<evidence type="ECO:0000256" key="4">
    <source>
        <dbReference type="ARBA" id="ARBA00022729"/>
    </source>
</evidence>
<evidence type="ECO:0000256" key="5">
    <source>
        <dbReference type="ARBA" id="ARBA00050360"/>
    </source>
</evidence>
<sequence length="444" mass="49863">MNHHHFLIISFPIQGHINPILQLSKNLARGGAKVTFATTVRGLRKLQHSLPSINNLSYASFSDGHDQENNQSGGDFIAYMEDLRHIGAKNLTKLVQNFSEQGQPVTCLVYSLLLPWAASVARGLHVPSAFLAIQSATVFAIYHSFFSNKSNSSELSISIPGLPFFSSSDLPTFLLPNNPMNSFMIPIMQEHMQELEKNPKPYVFLNTFQELEQDSIEVFNNKLNAIPIGPLVPSAFYQENDTTDKSFGGDLFIKSDDSNYFKWLDTKQEKSVIYLSFGSLVTINKDQKIEIMHGLLESKRPFMWVIRSSDHPEEDEVVINNTRDIGIVVPWCSQIEVLNHKSIGCFVTHCGWNSTLESLICGIPIIGFPHFSDQCTNAKMLEEVWGTGVRARANGEVVVGREELKKCLDVVMGDTIGDEGKEMRRNAEKWRGLAMEAVREVQPR</sequence>
<evidence type="ECO:0000256" key="2">
    <source>
        <dbReference type="ARBA" id="ARBA00009995"/>
    </source>
</evidence>
<comment type="pathway">
    <text evidence="1">Pigment biosynthesis; anthocyanin biosynthesis.</text>
</comment>
<comment type="function">
    <text evidence="6">Catalyzes the glucosylation at the O-5 position of anthocyanidin 3-glucosides to form anthocyanidin 3,5-di-O-glucosides using UDP-glucose as sugar donor. Anthocyanidin 3,5-di-O-glucosides are molecules that are responsible for pigmentation. Also acts on anthocyanidin 3-O-(6-O-malonylglucoside). Much less active with hydroxycinnamoylglucose derivatives. No activity in the absence of the 3-O-glucoside group.</text>
</comment>
<gene>
    <name evidence="9" type="ORF">ACJIZ3_009759</name>
</gene>
<protein>
    <recommendedName>
        <fullName evidence="8">Glycosyltransferase</fullName>
        <ecNumber evidence="8">2.4.1.-</ecNumber>
    </recommendedName>
</protein>
<evidence type="ECO:0000256" key="1">
    <source>
        <dbReference type="ARBA" id="ARBA00004935"/>
    </source>
</evidence>
<evidence type="ECO:0000313" key="9">
    <source>
        <dbReference type="EMBL" id="KAL3835023.1"/>
    </source>
</evidence>
<dbReference type="GO" id="GO:0102816">
    <property type="term" value="F:UDP-D-glucose:delphinidin 3-O-glucosyl-5-O-caffeoylglucoside -O-beta-D-glucosyltransferase activity"/>
    <property type="evidence" value="ECO:0007669"/>
    <property type="project" value="UniProtKB-EC"/>
</dbReference>
<evidence type="ECO:0000256" key="7">
    <source>
        <dbReference type="RuleBase" id="RU003718"/>
    </source>
</evidence>
<dbReference type="Proteomes" id="UP001634393">
    <property type="component" value="Unassembled WGS sequence"/>
</dbReference>
<proteinExistence type="inferred from homology"/>
<dbReference type="PROSITE" id="PS00375">
    <property type="entry name" value="UDPGT"/>
    <property type="match status" value="1"/>
</dbReference>
<keyword evidence="10" id="KW-1185">Reference proteome</keyword>
<dbReference type="EC" id="2.4.1.-" evidence="8"/>
<dbReference type="EMBL" id="JBJXBP010000004">
    <property type="protein sequence ID" value="KAL3835023.1"/>
    <property type="molecule type" value="Genomic_DNA"/>
</dbReference>
<evidence type="ECO:0000256" key="6">
    <source>
        <dbReference type="ARBA" id="ARBA00056922"/>
    </source>
</evidence>
<dbReference type="PANTHER" id="PTHR11926">
    <property type="entry name" value="GLUCOSYL/GLUCURONOSYL TRANSFERASES"/>
    <property type="match status" value="1"/>
</dbReference>
<comment type="catalytic activity">
    <reaction evidence="5">
        <text>an anthocyanidin 3-O-beta-D-glucoside + UDP-alpha-D-glucose = an anthocyanidin 3,5-di-O-beta-D-glucoside + UDP + 2 H(+)</text>
        <dbReference type="Rhea" id="RHEA:35423"/>
        <dbReference type="ChEBI" id="CHEBI:15378"/>
        <dbReference type="ChEBI" id="CHEBI:16307"/>
        <dbReference type="ChEBI" id="CHEBI:57503"/>
        <dbReference type="ChEBI" id="CHEBI:58223"/>
        <dbReference type="ChEBI" id="CHEBI:58885"/>
        <dbReference type="EC" id="2.4.1.298"/>
    </reaction>
</comment>
<accession>A0ABD3TFP1</accession>
<keyword evidence="3 7" id="KW-0808">Transferase</keyword>
<keyword evidence="7" id="KW-0328">Glycosyltransferase</keyword>
<evidence type="ECO:0000256" key="3">
    <source>
        <dbReference type="ARBA" id="ARBA00022679"/>
    </source>
</evidence>
<dbReference type="SUPFAM" id="SSF53756">
    <property type="entry name" value="UDP-Glycosyltransferase/glycogen phosphorylase"/>
    <property type="match status" value="1"/>
</dbReference>
<comment type="caution">
    <text evidence="9">The sequence shown here is derived from an EMBL/GenBank/DDBJ whole genome shotgun (WGS) entry which is preliminary data.</text>
</comment>
<reference evidence="9 10" key="1">
    <citation type="submission" date="2024-12" db="EMBL/GenBank/DDBJ databases">
        <title>The unique morphological basis and parallel evolutionary history of personate flowers in Penstemon.</title>
        <authorList>
            <person name="Depatie T.H."/>
            <person name="Wessinger C.A."/>
        </authorList>
    </citation>
    <scope>NUCLEOTIDE SEQUENCE [LARGE SCALE GENOMIC DNA]</scope>
    <source>
        <strain evidence="9">WTNN_2</strain>
        <tissue evidence="9">Leaf</tissue>
    </source>
</reference>
<name>A0ABD3TFP1_9LAMI</name>
<dbReference type="Pfam" id="PF00201">
    <property type="entry name" value="UDPGT"/>
    <property type="match status" value="1"/>
</dbReference>